<organism evidence="1">
    <name type="scientific">Arundo donax</name>
    <name type="common">Giant reed</name>
    <name type="synonym">Donax arundinaceus</name>
    <dbReference type="NCBI Taxonomy" id="35708"/>
    <lineage>
        <taxon>Eukaryota</taxon>
        <taxon>Viridiplantae</taxon>
        <taxon>Streptophyta</taxon>
        <taxon>Embryophyta</taxon>
        <taxon>Tracheophyta</taxon>
        <taxon>Spermatophyta</taxon>
        <taxon>Magnoliopsida</taxon>
        <taxon>Liliopsida</taxon>
        <taxon>Poales</taxon>
        <taxon>Poaceae</taxon>
        <taxon>PACMAD clade</taxon>
        <taxon>Arundinoideae</taxon>
        <taxon>Arundineae</taxon>
        <taxon>Arundo</taxon>
    </lineage>
</organism>
<dbReference type="EMBL" id="GBRH01188783">
    <property type="protein sequence ID" value="JAE09113.1"/>
    <property type="molecule type" value="Transcribed_RNA"/>
</dbReference>
<sequence>MRYSLARISLLSEPFIILQLYPILSLYRAVGRCRRIEYEQATDTVSALCYFPGSCRPPCMTVLVSSLPANAPLPLSLLEK</sequence>
<reference evidence="1" key="1">
    <citation type="submission" date="2014-09" db="EMBL/GenBank/DDBJ databases">
        <authorList>
            <person name="Magalhaes I.L.F."/>
            <person name="Oliveira U."/>
            <person name="Santos F.R."/>
            <person name="Vidigal T.H.D.A."/>
            <person name="Brescovit A.D."/>
            <person name="Santos A.J."/>
        </authorList>
    </citation>
    <scope>NUCLEOTIDE SEQUENCE</scope>
    <source>
        <tissue evidence="1">Shoot tissue taken approximately 20 cm above the soil surface</tissue>
    </source>
</reference>
<protein>
    <submittedName>
        <fullName evidence="1">Uncharacterized protein</fullName>
    </submittedName>
</protein>
<name>A0A0A9FLI0_ARUDO</name>
<evidence type="ECO:0000313" key="1">
    <source>
        <dbReference type="EMBL" id="JAE09113.1"/>
    </source>
</evidence>
<reference evidence="1" key="2">
    <citation type="journal article" date="2015" name="Data Brief">
        <title>Shoot transcriptome of the giant reed, Arundo donax.</title>
        <authorList>
            <person name="Barrero R.A."/>
            <person name="Guerrero F.D."/>
            <person name="Moolhuijzen P."/>
            <person name="Goolsby J.A."/>
            <person name="Tidwell J."/>
            <person name="Bellgard S.E."/>
            <person name="Bellgard M.I."/>
        </authorList>
    </citation>
    <scope>NUCLEOTIDE SEQUENCE</scope>
    <source>
        <tissue evidence="1">Shoot tissue taken approximately 20 cm above the soil surface</tissue>
    </source>
</reference>
<accession>A0A0A9FLI0</accession>
<proteinExistence type="predicted"/>
<dbReference type="AlphaFoldDB" id="A0A0A9FLI0"/>